<keyword evidence="2" id="KW-0813">Transport</keyword>
<dbReference type="GO" id="GO:0005524">
    <property type="term" value="F:ATP binding"/>
    <property type="evidence" value="ECO:0007669"/>
    <property type="project" value="UniProtKB-KW"/>
</dbReference>
<dbReference type="Pfam" id="PF00005">
    <property type="entry name" value="ABC_tran"/>
    <property type="match status" value="1"/>
</dbReference>
<dbReference type="InterPro" id="IPR017871">
    <property type="entry name" value="ABC_transporter-like_CS"/>
</dbReference>
<protein>
    <submittedName>
        <fullName evidence="5">High-affinity branched-chain amino acid transport ATP-binding protein LivF</fullName>
    </submittedName>
</protein>
<dbReference type="CDD" id="cd03224">
    <property type="entry name" value="ABC_TM1139_LivF_branched"/>
    <property type="match status" value="1"/>
</dbReference>
<sequence length="207" mass="22527">MVAILGANGAGKTTTLNALTGVLPIKSGSVQFQGKSLVNVPTNRITAMGVVHVPEGRHIFPDLTVEENLRVAAYLYESKNKPLLQERKEQVFDLFPRLKERIHQPGGTLSGGEQQMLAIGRALVTGSELLLLDEPSMGIAPKLVAEIFQTITKIAKNGQTIMLVEQNAVMAMKIAHYCYVLETGCVTYEGTSEYIQANERIAQAYLG</sequence>
<dbReference type="PROSITE" id="PS00211">
    <property type="entry name" value="ABC_TRANSPORTER_1"/>
    <property type="match status" value="1"/>
</dbReference>
<proteinExistence type="inferred from homology"/>
<dbReference type="PANTHER" id="PTHR43820">
    <property type="entry name" value="HIGH-AFFINITY BRANCHED-CHAIN AMINO ACID TRANSPORT ATP-BINDING PROTEIN LIVF"/>
    <property type="match status" value="1"/>
</dbReference>
<comment type="caution">
    <text evidence="5">The sequence shown here is derived from an EMBL/GenBank/DDBJ whole genome shotgun (WGS) entry which is preliminary data.</text>
</comment>
<dbReference type="GO" id="GO:0015658">
    <property type="term" value="F:branched-chain amino acid transmembrane transporter activity"/>
    <property type="evidence" value="ECO:0007669"/>
    <property type="project" value="TreeGrafter"/>
</dbReference>
<evidence type="ECO:0000256" key="2">
    <source>
        <dbReference type="ARBA" id="ARBA00022448"/>
    </source>
</evidence>
<dbReference type="GO" id="GO:0016887">
    <property type="term" value="F:ATP hydrolysis activity"/>
    <property type="evidence" value="ECO:0007669"/>
    <property type="project" value="InterPro"/>
</dbReference>
<dbReference type="AlphaFoldDB" id="A0A645GY41"/>
<dbReference type="InterPro" id="IPR027417">
    <property type="entry name" value="P-loop_NTPase"/>
</dbReference>
<feature type="domain" description="ABC transporter" evidence="4">
    <location>
        <begin position="1"/>
        <end position="206"/>
    </location>
</feature>
<dbReference type="PROSITE" id="PS50893">
    <property type="entry name" value="ABC_TRANSPORTER_2"/>
    <property type="match status" value="1"/>
</dbReference>
<keyword evidence="5" id="KW-0547">Nucleotide-binding</keyword>
<evidence type="ECO:0000259" key="4">
    <source>
        <dbReference type="PROSITE" id="PS50893"/>
    </source>
</evidence>
<dbReference type="PANTHER" id="PTHR43820:SF4">
    <property type="entry name" value="HIGH-AFFINITY BRANCHED-CHAIN AMINO ACID TRANSPORT ATP-BINDING PROTEIN LIVF"/>
    <property type="match status" value="1"/>
</dbReference>
<dbReference type="InterPro" id="IPR003439">
    <property type="entry name" value="ABC_transporter-like_ATP-bd"/>
</dbReference>
<name>A0A645GY41_9ZZZZ</name>
<reference evidence="5" key="1">
    <citation type="submission" date="2019-08" db="EMBL/GenBank/DDBJ databases">
        <authorList>
            <person name="Kucharzyk K."/>
            <person name="Murdoch R.W."/>
            <person name="Higgins S."/>
            <person name="Loffler F."/>
        </authorList>
    </citation>
    <scope>NUCLEOTIDE SEQUENCE</scope>
</reference>
<dbReference type="GO" id="GO:0015807">
    <property type="term" value="P:L-amino acid transport"/>
    <property type="evidence" value="ECO:0007669"/>
    <property type="project" value="TreeGrafter"/>
</dbReference>
<organism evidence="5">
    <name type="scientific">bioreactor metagenome</name>
    <dbReference type="NCBI Taxonomy" id="1076179"/>
    <lineage>
        <taxon>unclassified sequences</taxon>
        <taxon>metagenomes</taxon>
        <taxon>ecological metagenomes</taxon>
    </lineage>
</organism>
<dbReference type="Gene3D" id="3.40.50.300">
    <property type="entry name" value="P-loop containing nucleotide triphosphate hydrolases"/>
    <property type="match status" value="1"/>
</dbReference>
<keyword evidence="3" id="KW-0029">Amino-acid transport</keyword>
<evidence type="ECO:0000256" key="1">
    <source>
        <dbReference type="ARBA" id="ARBA00005417"/>
    </source>
</evidence>
<evidence type="ECO:0000256" key="3">
    <source>
        <dbReference type="ARBA" id="ARBA00022970"/>
    </source>
</evidence>
<evidence type="ECO:0000313" key="5">
    <source>
        <dbReference type="EMBL" id="MPN31771.1"/>
    </source>
</evidence>
<keyword evidence="5" id="KW-0067">ATP-binding</keyword>
<dbReference type="SUPFAM" id="SSF52540">
    <property type="entry name" value="P-loop containing nucleoside triphosphate hydrolases"/>
    <property type="match status" value="1"/>
</dbReference>
<dbReference type="InterPro" id="IPR052156">
    <property type="entry name" value="BCAA_Transport_ATP-bd_LivF"/>
</dbReference>
<accession>A0A645GY41</accession>
<gene>
    <name evidence="5" type="primary">livF_96</name>
    <name evidence="5" type="ORF">SDC9_179246</name>
</gene>
<dbReference type="EMBL" id="VSSQ01083443">
    <property type="protein sequence ID" value="MPN31771.1"/>
    <property type="molecule type" value="Genomic_DNA"/>
</dbReference>
<comment type="similarity">
    <text evidence="1">Belongs to the ABC transporter superfamily.</text>
</comment>